<dbReference type="AlphaFoldDB" id="A0A9X1B982"/>
<dbReference type="EMBL" id="NRSD01000007">
    <property type="protein sequence ID" value="MBK1644795.1"/>
    <property type="molecule type" value="Genomic_DNA"/>
</dbReference>
<reference evidence="2 3" key="1">
    <citation type="journal article" date="2020" name="Microorganisms">
        <title>Osmotic Adaptation and Compatible Solute Biosynthesis of Phototrophic Bacteria as Revealed from Genome Analyses.</title>
        <authorList>
            <person name="Imhoff J.F."/>
            <person name="Rahn T."/>
            <person name="Kunzel S."/>
            <person name="Keller A."/>
            <person name="Neulinger S.C."/>
        </authorList>
    </citation>
    <scope>NUCLEOTIDE SEQUENCE [LARGE SCALE GENOMIC DNA]</scope>
    <source>
        <strain evidence="2 3">DSM 21303</strain>
    </source>
</reference>
<keyword evidence="1" id="KW-0175">Coiled coil</keyword>
<dbReference type="PROSITE" id="PS51257">
    <property type="entry name" value="PROKAR_LIPOPROTEIN"/>
    <property type="match status" value="1"/>
</dbReference>
<protein>
    <submittedName>
        <fullName evidence="2">Uncharacterized protein</fullName>
    </submittedName>
</protein>
<feature type="coiled-coil region" evidence="1">
    <location>
        <begin position="173"/>
        <end position="232"/>
    </location>
</feature>
<proteinExistence type="predicted"/>
<sequence>MNRPTRHQRAAHDAKHLMAVVSLLLALSGCASTSFWFSERLQRDWGRLETADLNQLFASLGALRDADQQTLRERAANLEAHDPSELLGWGLVMADLGRPSDQIRAKTLFQEYLDQPDQTPGGTALASLMTKRLQSEVGLRQRLSLTIRQRDDLETRLRAIQKDQRGDSNLARLDAIEQERNELLAELERIRAHQGQARDRTLRATIRERDELNAQLEELKAIELEIRERKRQSELELPYDNSK</sequence>
<gene>
    <name evidence="2" type="ORF">CKO25_09060</name>
</gene>
<keyword evidence="3" id="KW-1185">Reference proteome</keyword>
<organism evidence="2 3">
    <name type="scientific">Thiocapsa imhoffii</name>
    <dbReference type="NCBI Taxonomy" id="382777"/>
    <lineage>
        <taxon>Bacteria</taxon>
        <taxon>Pseudomonadati</taxon>
        <taxon>Pseudomonadota</taxon>
        <taxon>Gammaproteobacteria</taxon>
        <taxon>Chromatiales</taxon>
        <taxon>Chromatiaceae</taxon>
        <taxon>Thiocapsa</taxon>
    </lineage>
</organism>
<comment type="caution">
    <text evidence="2">The sequence shown here is derived from an EMBL/GenBank/DDBJ whole genome shotgun (WGS) entry which is preliminary data.</text>
</comment>
<dbReference type="Proteomes" id="UP001138802">
    <property type="component" value="Unassembled WGS sequence"/>
</dbReference>
<dbReference type="RefSeq" id="WP_200387601.1">
    <property type="nucleotide sequence ID" value="NZ_NRSD01000007.1"/>
</dbReference>
<evidence type="ECO:0000313" key="3">
    <source>
        <dbReference type="Proteomes" id="UP001138802"/>
    </source>
</evidence>
<evidence type="ECO:0000313" key="2">
    <source>
        <dbReference type="EMBL" id="MBK1644795.1"/>
    </source>
</evidence>
<evidence type="ECO:0000256" key="1">
    <source>
        <dbReference type="SAM" id="Coils"/>
    </source>
</evidence>
<name>A0A9X1B982_9GAMM</name>
<accession>A0A9X1B982</accession>